<evidence type="ECO:0000256" key="2">
    <source>
        <dbReference type="ARBA" id="ARBA00009477"/>
    </source>
</evidence>
<dbReference type="InterPro" id="IPR058627">
    <property type="entry name" value="MdtA-like_C"/>
</dbReference>
<dbReference type="InterPro" id="IPR058625">
    <property type="entry name" value="MdtA-like_BSH"/>
</dbReference>
<evidence type="ECO:0000256" key="1">
    <source>
        <dbReference type="ARBA" id="ARBA00004196"/>
    </source>
</evidence>
<dbReference type="PANTHER" id="PTHR30469:SF15">
    <property type="entry name" value="HLYD FAMILY OF SECRETION PROTEINS"/>
    <property type="match status" value="1"/>
</dbReference>
<dbReference type="Gene3D" id="2.40.30.170">
    <property type="match status" value="1"/>
</dbReference>
<dbReference type="EMBL" id="LN899821">
    <property type="protein sequence ID" value="CUV20325.1"/>
    <property type="molecule type" value="Genomic_DNA"/>
</dbReference>
<evidence type="ECO:0000259" key="6">
    <source>
        <dbReference type="Pfam" id="PF25967"/>
    </source>
</evidence>
<comment type="subcellular location">
    <subcellularLocation>
        <location evidence="1">Cell envelope</location>
    </subcellularLocation>
</comment>
<accession>A0A0S4UDM7</accession>
<dbReference type="Pfam" id="PF25917">
    <property type="entry name" value="BSH_RND"/>
    <property type="match status" value="1"/>
</dbReference>
<comment type="similarity">
    <text evidence="2">Belongs to the membrane fusion protein (MFP) (TC 8.A.1) family.</text>
</comment>
<dbReference type="InterPro" id="IPR058624">
    <property type="entry name" value="MdtA-like_HH"/>
</dbReference>
<dbReference type="GO" id="GO:1990281">
    <property type="term" value="C:efflux pump complex"/>
    <property type="evidence" value="ECO:0007669"/>
    <property type="project" value="TreeGrafter"/>
</dbReference>
<feature type="domain" description="Multidrug resistance protein MdtA-like C-terminal permuted SH3" evidence="6">
    <location>
        <begin position="323"/>
        <end position="376"/>
    </location>
</feature>
<dbReference type="Pfam" id="PF25876">
    <property type="entry name" value="HH_MFP_RND"/>
    <property type="match status" value="1"/>
</dbReference>
<reference evidence="7" key="1">
    <citation type="submission" date="2015-10" db="EMBL/GenBank/DDBJ databases">
        <authorList>
            <person name="Gilbert D.G."/>
        </authorList>
    </citation>
    <scope>NUCLEOTIDE SEQUENCE</scope>
    <source>
        <strain evidence="7">Phyl III-seqv23</strain>
    </source>
</reference>
<dbReference type="NCBIfam" id="TIGR01730">
    <property type="entry name" value="RND_mfp"/>
    <property type="match status" value="1"/>
</dbReference>
<protein>
    <submittedName>
        <fullName evidence="7">Putative lipoprotein</fullName>
    </submittedName>
</protein>
<dbReference type="Gene3D" id="2.40.50.100">
    <property type="match status" value="1"/>
</dbReference>
<organism evidence="7">
    <name type="scientific">Ralstonia solanacearum</name>
    <name type="common">Pseudomonas solanacearum</name>
    <dbReference type="NCBI Taxonomy" id="305"/>
    <lineage>
        <taxon>Bacteria</taxon>
        <taxon>Pseudomonadati</taxon>
        <taxon>Pseudomonadota</taxon>
        <taxon>Betaproteobacteria</taxon>
        <taxon>Burkholderiales</taxon>
        <taxon>Burkholderiaceae</taxon>
        <taxon>Ralstonia</taxon>
        <taxon>Ralstonia solanacearum species complex</taxon>
    </lineage>
</organism>
<dbReference type="PANTHER" id="PTHR30469">
    <property type="entry name" value="MULTIDRUG RESISTANCE PROTEIN MDTA"/>
    <property type="match status" value="1"/>
</dbReference>
<gene>
    <name evidence="7" type="ORF">PSS4_v1_1430008</name>
</gene>
<evidence type="ECO:0000313" key="7">
    <source>
        <dbReference type="EMBL" id="CUV20325.1"/>
    </source>
</evidence>
<dbReference type="Gene3D" id="1.10.287.470">
    <property type="entry name" value="Helix hairpin bin"/>
    <property type="match status" value="1"/>
</dbReference>
<name>A0A0S4UDM7_RALSL</name>
<proteinExistence type="inferred from homology"/>
<feature type="domain" description="Multidrug resistance protein MdtA-like alpha-helical hairpin" evidence="4">
    <location>
        <begin position="135"/>
        <end position="204"/>
    </location>
</feature>
<dbReference type="AlphaFoldDB" id="A0A0S4UDM7"/>
<evidence type="ECO:0000256" key="3">
    <source>
        <dbReference type="ARBA" id="ARBA00022448"/>
    </source>
</evidence>
<dbReference type="Pfam" id="PF25967">
    <property type="entry name" value="RND-MFP_C"/>
    <property type="match status" value="1"/>
</dbReference>
<evidence type="ECO:0000259" key="5">
    <source>
        <dbReference type="Pfam" id="PF25917"/>
    </source>
</evidence>
<sequence length="405" mass="42499">MERGRRARRCRFFCSRAGRRAPGAHRKRFMIGLRVWMAGLVPVMACVLAACGRHPADAQAANAKPALTVDVVRLSQRVWPRAVTASGAVQAWQEASIGAEVSGLKLADVLVNVGDVVRQGQLLARLSDETVRTDLAAQRAALAEAEAAAALAAGEAHRAHELDKSGAISQQELIQYDTQAKTAAAKLASARAQFDSQQIRLRYTRVLAPDDGVISARSATVGAVVSAGTELFKLIRKNRLEWRAEVHGDLLPGIRPGQAARLRRMDGGTVAGRVRQIAPTVDASTRNGLVYIDLPAEAGGPGGVKAGMYLSGEILLGDAPAATLPETAVFSRDGYDYAMVLGAHDHVRQVKVAVGRRQDGQVEVTQGIGPADAVVAIGAAFLNDGDAVRLAGPGEAASAPAGAAR</sequence>
<keyword evidence="7" id="KW-0449">Lipoprotein</keyword>
<feature type="domain" description="Multidrug resistance protein MdtA-like barrel-sandwich hybrid" evidence="5">
    <location>
        <begin position="94"/>
        <end position="232"/>
    </location>
</feature>
<dbReference type="InterPro" id="IPR006143">
    <property type="entry name" value="RND_pump_MFP"/>
</dbReference>
<keyword evidence="3" id="KW-0813">Transport</keyword>
<dbReference type="Gene3D" id="2.40.420.20">
    <property type="match status" value="1"/>
</dbReference>
<dbReference type="SUPFAM" id="SSF111369">
    <property type="entry name" value="HlyD-like secretion proteins"/>
    <property type="match status" value="1"/>
</dbReference>
<evidence type="ECO:0000259" key="4">
    <source>
        <dbReference type="Pfam" id="PF25876"/>
    </source>
</evidence>
<dbReference type="GO" id="GO:0015562">
    <property type="term" value="F:efflux transmembrane transporter activity"/>
    <property type="evidence" value="ECO:0007669"/>
    <property type="project" value="TreeGrafter"/>
</dbReference>